<reference evidence="4" key="1">
    <citation type="journal article" date="2019" name="Int. J. Syst. Evol. Microbiol.">
        <title>The Global Catalogue of Microorganisms (GCM) 10K type strain sequencing project: providing services to taxonomists for standard genome sequencing and annotation.</title>
        <authorList>
            <consortium name="The Broad Institute Genomics Platform"/>
            <consortium name="The Broad Institute Genome Sequencing Center for Infectious Disease"/>
            <person name="Wu L."/>
            <person name="Ma J."/>
        </authorList>
    </citation>
    <scope>NUCLEOTIDE SEQUENCE [LARGE SCALE GENOMIC DNA]</scope>
    <source>
        <strain evidence="4">KCTC 33522</strain>
    </source>
</reference>
<evidence type="ECO:0000313" key="4">
    <source>
        <dbReference type="Proteomes" id="UP001597568"/>
    </source>
</evidence>
<organism evidence="3 4">
    <name type="scientific">Kurthia populi</name>
    <dbReference type="NCBI Taxonomy" id="1562132"/>
    <lineage>
        <taxon>Bacteria</taxon>
        <taxon>Bacillati</taxon>
        <taxon>Bacillota</taxon>
        <taxon>Bacilli</taxon>
        <taxon>Bacillales</taxon>
        <taxon>Caryophanaceae</taxon>
        <taxon>Kurthia</taxon>
    </lineage>
</organism>
<proteinExistence type="predicted"/>
<feature type="region of interest" description="Disordered" evidence="1">
    <location>
        <begin position="271"/>
        <end position="291"/>
    </location>
</feature>
<dbReference type="PANTHER" id="PTHR24023:SF1082">
    <property type="entry name" value="COLLAGEN TRIPLE HELIX REPEAT"/>
    <property type="match status" value="1"/>
</dbReference>
<protein>
    <recommendedName>
        <fullName evidence="2">Gp28/Gp37-like domain-containing protein</fullName>
    </recommendedName>
</protein>
<dbReference type="Proteomes" id="UP001597568">
    <property type="component" value="Unassembled WGS sequence"/>
</dbReference>
<keyword evidence="4" id="KW-1185">Reference proteome</keyword>
<feature type="domain" description="Gp28/Gp37-like" evidence="2">
    <location>
        <begin position="4"/>
        <end position="378"/>
    </location>
</feature>
<evidence type="ECO:0000313" key="3">
    <source>
        <dbReference type="EMBL" id="MFD2868914.1"/>
    </source>
</evidence>
<accession>A0ABW5Y0P8</accession>
<dbReference type="InterPro" id="IPR008160">
    <property type="entry name" value="Collagen"/>
</dbReference>
<dbReference type="PANTHER" id="PTHR24023">
    <property type="entry name" value="COLLAGEN ALPHA"/>
    <property type="match status" value="1"/>
</dbReference>
<dbReference type="EMBL" id="JBHUOR010000072">
    <property type="protein sequence ID" value="MFD2868914.1"/>
    <property type="molecule type" value="Genomic_DNA"/>
</dbReference>
<feature type="region of interest" description="Disordered" evidence="1">
    <location>
        <begin position="479"/>
        <end position="508"/>
    </location>
</feature>
<feature type="non-terminal residue" evidence="3">
    <location>
        <position position="531"/>
    </location>
</feature>
<dbReference type="Pfam" id="PF01391">
    <property type="entry name" value="Collagen"/>
    <property type="match status" value="1"/>
</dbReference>
<dbReference type="InterPro" id="IPR029432">
    <property type="entry name" value="Gp28/Gp37-like_dom"/>
</dbReference>
<gene>
    <name evidence="3" type="ORF">ACFSY7_10445</name>
</gene>
<sequence length="531" mass="58868">MIPLRVIDTDFKFYGEVAKYESLQITNKLYGIGEIELHINRHMHNADLLQQDRIVFIENDYDTPFQILHREIALDENGKATENWLIKAIPLKAWLADRICIPPDGKTNDDITADVETVMKTFVEHNALKPTNPKRTISRLVIAPNRKRGPTITRGPRFDTLSEELETIGTLTGIGWNISIDITNKRFVFDVIEGADRTAAQRQRPPVVFSPEFKTLQTLEYTESKLDQKTTAIVAGQGEGVERKVITLNDDLTGLARKELYVDARDIADTTQQETTLTETDEEGNVTESTTTIEVPRPEQEIIADLTNRGNEKLSEYEQTLFFSGQINTGRFKYGEDWFLGDITTLQHKDWGVTLDARITEVKEIHEVGHSKQIEVVFDKDIPTFIDKLKRTIKDATGTGGVTSGVSRAYVDEKVSSITSVDYNWNGTQLGVKANNETQYKYVNLQGPQGLKGERGETGPVGPQGMQGPQGLKGDIGPQGIQGIRGEKGDKGDIGLTGPAGAKGDKGDPFVYSDFTVEQLASLKGPKGDAG</sequence>
<dbReference type="RefSeq" id="WP_380147793.1">
    <property type="nucleotide sequence ID" value="NZ_JBHUOR010000072.1"/>
</dbReference>
<evidence type="ECO:0000259" key="2">
    <source>
        <dbReference type="Pfam" id="PF14594"/>
    </source>
</evidence>
<dbReference type="Pfam" id="PF14594">
    <property type="entry name" value="Sipho_Gp37"/>
    <property type="match status" value="1"/>
</dbReference>
<evidence type="ECO:0000256" key="1">
    <source>
        <dbReference type="SAM" id="MobiDB-lite"/>
    </source>
</evidence>
<dbReference type="InterPro" id="IPR050149">
    <property type="entry name" value="Collagen_superfamily"/>
</dbReference>
<name>A0ABW5Y0P8_9BACL</name>
<comment type="caution">
    <text evidence="3">The sequence shown here is derived from an EMBL/GenBank/DDBJ whole genome shotgun (WGS) entry which is preliminary data.</text>
</comment>